<evidence type="ECO:0000256" key="3">
    <source>
        <dbReference type="ARBA" id="ARBA00022475"/>
    </source>
</evidence>
<keyword evidence="6 7" id="KW-0472">Membrane</keyword>
<feature type="transmembrane region" description="Helical" evidence="7">
    <location>
        <begin position="23"/>
        <end position="45"/>
    </location>
</feature>
<dbReference type="Proteomes" id="UP000739565">
    <property type="component" value="Unassembled WGS sequence"/>
</dbReference>
<name>A0A953N924_9BURK</name>
<dbReference type="Pfam" id="PF02417">
    <property type="entry name" value="Chromate_transp"/>
    <property type="match status" value="1"/>
</dbReference>
<sequence>MSGEPSRTCPNDTTTPADEKVSLITLFVEFLLIGAVSFGGGIVAYEKILLTEKKKWLSQDQFMAALAISQTMPGLNSVNLAILAGDKLRGSLGAFIAMFGLILPGSLFVMIAGYAYKEGQDHPIVNLLLAGIAACATGLLAAITYKLGADLFKQIRPLLIIGATFILMSVLHLSLILVLLIMVPIAIAIYRPRGT</sequence>
<organism evidence="8 9">
    <name type="scientific">Zwartia hollandica</name>
    <dbReference type="NCBI Taxonomy" id="324606"/>
    <lineage>
        <taxon>Bacteria</taxon>
        <taxon>Pseudomonadati</taxon>
        <taxon>Pseudomonadota</taxon>
        <taxon>Betaproteobacteria</taxon>
        <taxon>Burkholderiales</taxon>
        <taxon>Alcaligenaceae</taxon>
        <taxon>Zwartia</taxon>
    </lineage>
</organism>
<keyword evidence="5 7" id="KW-1133">Transmembrane helix</keyword>
<protein>
    <submittedName>
        <fullName evidence="8">Chromate transporter</fullName>
    </submittedName>
</protein>
<evidence type="ECO:0000256" key="4">
    <source>
        <dbReference type="ARBA" id="ARBA00022692"/>
    </source>
</evidence>
<evidence type="ECO:0000256" key="1">
    <source>
        <dbReference type="ARBA" id="ARBA00004651"/>
    </source>
</evidence>
<evidence type="ECO:0000256" key="2">
    <source>
        <dbReference type="ARBA" id="ARBA00005262"/>
    </source>
</evidence>
<keyword evidence="4 7" id="KW-0812">Transmembrane</keyword>
<evidence type="ECO:0000256" key="6">
    <source>
        <dbReference type="ARBA" id="ARBA00023136"/>
    </source>
</evidence>
<reference evidence="8" key="1">
    <citation type="submission" date="2021-07" db="EMBL/GenBank/DDBJ databases">
        <title>New genus and species of the family Alcaligenaceae.</title>
        <authorList>
            <person name="Hahn M.W."/>
        </authorList>
    </citation>
    <scope>NUCLEOTIDE SEQUENCE</scope>
    <source>
        <strain evidence="8">LF4-65</strain>
    </source>
</reference>
<dbReference type="EMBL" id="JAHXRI010000006">
    <property type="protein sequence ID" value="MBZ1350454.1"/>
    <property type="molecule type" value="Genomic_DNA"/>
</dbReference>
<evidence type="ECO:0000313" key="9">
    <source>
        <dbReference type="Proteomes" id="UP000739565"/>
    </source>
</evidence>
<accession>A0A953N924</accession>
<evidence type="ECO:0000313" key="8">
    <source>
        <dbReference type="EMBL" id="MBZ1350454.1"/>
    </source>
</evidence>
<dbReference type="PANTHER" id="PTHR43663:SF1">
    <property type="entry name" value="CHROMATE TRANSPORTER"/>
    <property type="match status" value="1"/>
</dbReference>
<keyword evidence="3" id="KW-1003">Cell membrane</keyword>
<feature type="transmembrane region" description="Helical" evidence="7">
    <location>
        <begin position="127"/>
        <end position="145"/>
    </location>
</feature>
<evidence type="ECO:0000256" key="7">
    <source>
        <dbReference type="SAM" id="Phobius"/>
    </source>
</evidence>
<evidence type="ECO:0000256" key="5">
    <source>
        <dbReference type="ARBA" id="ARBA00022989"/>
    </source>
</evidence>
<keyword evidence="9" id="KW-1185">Reference proteome</keyword>
<dbReference type="InterPro" id="IPR052518">
    <property type="entry name" value="CHR_Transporter"/>
</dbReference>
<comment type="similarity">
    <text evidence="2">Belongs to the chromate ion transporter (CHR) (TC 2.A.51) family.</text>
</comment>
<dbReference type="GO" id="GO:0005886">
    <property type="term" value="C:plasma membrane"/>
    <property type="evidence" value="ECO:0007669"/>
    <property type="project" value="UniProtKB-SubCell"/>
</dbReference>
<dbReference type="AlphaFoldDB" id="A0A953N924"/>
<dbReference type="InterPro" id="IPR003370">
    <property type="entry name" value="Chromate_transpt"/>
</dbReference>
<dbReference type="GO" id="GO:0015109">
    <property type="term" value="F:chromate transmembrane transporter activity"/>
    <property type="evidence" value="ECO:0007669"/>
    <property type="project" value="InterPro"/>
</dbReference>
<gene>
    <name evidence="8" type="ORF">KZZ10_07325</name>
</gene>
<dbReference type="PANTHER" id="PTHR43663">
    <property type="entry name" value="CHROMATE TRANSPORT PROTEIN-RELATED"/>
    <property type="match status" value="1"/>
</dbReference>
<proteinExistence type="inferred from homology"/>
<comment type="caution">
    <text evidence="8">The sequence shown here is derived from an EMBL/GenBank/DDBJ whole genome shotgun (WGS) entry which is preliminary data.</text>
</comment>
<feature type="transmembrane region" description="Helical" evidence="7">
    <location>
        <begin position="157"/>
        <end position="190"/>
    </location>
</feature>
<comment type="subcellular location">
    <subcellularLocation>
        <location evidence="1">Cell membrane</location>
        <topology evidence="1">Multi-pass membrane protein</topology>
    </subcellularLocation>
</comment>
<feature type="transmembrane region" description="Helical" evidence="7">
    <location>
        <begin position="92"/>
        <end position="115"/>
    </location>
</feature>
<dbReference type="RefSeq" id="WP_259660830.1">
    <property type="nucleotide sequence ID" value="NZ_JAHXRI010000006.1"/>
</dbReference>